<reference evidence="2 3" key="1">
    <citation type="submission" date="2018-03" db="EMBL/GenBank/DDBJ databases">
        <title>Genomic Encyclopedia of Archaeal and Bacterial Type Strains, Phase II (KMG-II): from individual species to whole genera.</title>
        <authorList>
            <person name="Goeker M."/>
        </authorList>
    </citation>
    <scope>NUCLEOTIDE SEQUENCE [LARGE SCALE GENOMIC DNA]</scope>
    <source>
        <strain evidence="2 3">DSM 29328</strain>
    </source>
</reference>
<comment type="caution">
    <text evidence="2">The sequence shown here is derived from an EMBL/GenBank/DDBJ whole genome shotgun (WGS) entry which is preliminary data.</text>
</comment>
<feature type="transmembrane region" description="Helical" evidence="1">
    <location>
        <begin position="33"/>
        <end position="50"/>
    </location>
</feature>
<dbReference type="EMBL" id="PVTD01000009">
    <property type="protein sequence ID" value="PRY21440.1"/>
    <property type="molecule type" value="Genomic_DNA"/>
</dbReference>
<protein>
    <submittedName>
        <fullName evidence="2">Uncharacterized protein</fullName>
    </submittedName>
</protein>
<accession>A0A2T0RK04</accession>
<evidence type="ECO:0000313" key="2">
    <source>
        <dbReference type="EMBL" id="PRY21440.1"/>
    </source>
</evidence>
<proteinExistence type="predicted"/>
<evidence type="ECO:0000313" key="3">
    <source>
        <dbReference type="Proteomes" id="UP000239480"/>
    </source>
</evidence>
<dbReference type="Proteomes" id="UP000239480">
    <property type="component" value="Unassembled WGS sequence"/>
</dbReference>
<keyword evidence="1" id="KW-0472">Membrane</keyword>
<dbReference type="AlphaFoldDB" id="A0A2T0RK04"/>
<dbReference type="RefSeq" id="WP_170111674.1">
    <property type="nucleotide sequence ID" value="NZ_PVTD01000009.1"/>
</dbReference>
<keyword evidence="1" id="KW-1133">Transmembrane helix</keyword>
<keyword evidence="1" id="KW-0812">Transmembrane</keyword>
<evidence type="ECO:0000256" key="1">
    <source>
        <dbReference type="SAM" id="Phobius"/>
    </source>
</evidence>
<keyword evidence="3" id="KW-1185">Reference proteome</keyword>
<sequence length="55" mass="5817">MIVILFALAGIVRGVLLARKRGGKALDMAQYGAGYGIALGLLGLFITIVLDRMLL</sequence>
<name>A0A2T0RK04_9RHOB</name>
<gene>
    <name evidence="2" type="ORF">CLV78_10953</name>
</gene>
<organism evidence="2 3">
    <name type="scientific">Aliiruegeria haliotis</name>
    <dbReference type="NCBI Taxonomy" id="1280846"/>
    <lineage>
        <taxon>Bacteria</taxon>
        <taxon>Pseudomonadati</taxon>
        <taxon>Pseudomonadota</taxon>
        <taxon>Alphaproteobacteria</taxon>
        <taxon>Rhodobacterales</taxon>
        <taxon>Roseobacteraceae</taxon>
        <taxon>Aliiruegeria</taxon>
    </lineage>
</organism>